<gene>
    <name evidence="2" type="ORF">SGUI_2115</name>
</gene>
<keyword evidence="3" id="KW-1185">Reference proteome</keyword>
<feature type="compositionally biased region" description="Low complexity" evidence="1">
    <location>
        <begin position="90"/>
        <end position="105"/>
    </location>
</feature>
<protein>
    <submittedName>
        <fullName evidence="2">Uncharacterized protein</fullName>
    </submittedName>
</protein>
<feature type="region of interest" description="Disordered" evidence="1">
    <location>
        <begin position="46"/>
        <end position="75"/>
    </location>
</feature>
<name>A0A1B1NDP5_9MICO</name>
<evidence type="ECO:0000313" key="3">
    <source>
        <dbReference type="Proteomes" id="UP000092482"/>
    </source>
</evidence>
<sequence length="112" mass="11773">MGRCHRLMCGHTAPSLCIAVRTFPRLQIWHRSGPSLPWLDLVAGAASEPGPSLSRGDRSHGSQPGPCARVGLPGYDDAPVRTRGAAGAVVGAGACSPRRAGVSRPGRSRRRR</sequence>
<dbReference type="STRING" id="1758689.SGUI_2115"/>
<dbReference type="EMBL" id="CP014989">
    <property type="protein sequence ID" value="ANS79511.1"/>
    <property type="molecule type" value="Genomic_DNA"/>
</dbReference>
<reference evidence="2 3" key="1">
    <citation type="submission" date="2016-03" db="EMBL/GenBank/DDBJ databases">
        <title>Shallow-sea hydrothermal system.</title>
        <authorList>
            <person name="Tang K."/>
        </authorList>
    </citation>
    <scope>NUCLEOTIDE SEQUENCE [LARGE SCALE GENOMIC DNA]</scope>
    <source>
        <strain evidence="2 3">JLT9</strain>
    </source>
</reference>
<dbReference type="Proteomes" id="UP000092482">
    <property type="component" value="Chromosome"/>
</dbReference>
<dbReference type="KEGG" id="serj:SGUI_2115"/>
<dbReference type="AlphaFoldDB" id="A0A1B1NDP5"/>
<evidence type="ECO:0000256" key="1">
    <source>
        <dbReference type="SAM" id="MobiDB-lite"/>
    </source>
</evidence>
<proteinExistence type="predicted"/>
<accession>A0A1B1NDP5</accession>
<organism evidence="2 3">
    <name type="scientific">Serinicoccus hydrothermalis</name>
    <dbReference type="NCBI Taxonomy" id="1758689"/>
    <lineage>
        <taxon>Bacteria</taxon>
        <taxon>Bacillati</taxon>
        <taxon>Actinomycetota</taxon>
        <taxon>Actinomycetes</taxon>
        <taxon>Micrococcales</taxon>
        <taxon>Ornithinimicrobiaceae</taxon>
        <taxon>Serinicoccus</taxon>
    </lineage>
</organism>
<evidence type="ECO:0000313" key="2">
    <source>
        <dbReference type="EMBL" id="ANS79511.1"/>
    </source>
</evidence>
<feature type="region of interest" description="Disordered" evidence="1">
    <location>
        <begin position="90"/>
        <end position="112"/>
    </location>
</feature>